<proteinExistence type="predicted"/>
<sequence>MRDLHPESGQILPVLFAVIAIGLTALMLADRIATAMSDQSRVTDAADSAAYSAAVWTARRLNFVAYTNRAMLANHLSVGHVVAYISWARYVEDSIRGLDHIAKLLKLTGILATVGAAIALVKKSFSAGVQASEIAARGYILATNGYNTALSLAQADAVSLLEPSQITRLQRRIVAGHDSAFSVNSLAGINSVPGPWGAITGGLIINLYADLLQHIDPEVRPRNDPYLQDIVNRTISHEPRLERWLSNSNRRGWQVNLVNVVKIRKQGNSQRPPEHPADNWQSSDRLQWSLFDGFPFGWGGWSTLAQGKANAQSLTGIYEGITSYVRIDPDSGDYPQFIFPALVTTDDERTNAHLSLAVVEYKIPPRCGGSACPSADDVATLFNPYWNARLISSSEVITQ</sequence>
<feature type="transmembrane region" description="Helical" evidence="1">
    <location>
        <begin position="104"/>
        <end position="121"/>
    </location>
</feature>
<reference evidence="2 3" key="1">
    <citation type="submission" date="2019-11" db="EMBL/GenBank/DDBJ databases">
        <authorList>
            <person name="Zhang X.Y."/>
        </authorList>
    </citation>
    <scope>NUCLEOTIDE SEQUENCE [LARGE SCALE GENOMIC DNA]</scope>
    <source>
        <strain evidence="2 3">C176</strain>
    </source>
</reference>
<comment type="caution">
    <text evidence="2">The sequence shown here is derived from an EMBL/GenBank/DDBJ whole genome shotgun (WGS) entry which is preliminary data.</text>
</comment>
<accession>A0A6N7QNW0</accession>
<evidence type="ECO:0000313" key="2">
    <source>
        <dbReference type="EMBL" id="MRH77370.1"/>
    </source>
</evidence>
<dbReference type="Proteomes" id="UP000433788">
    <property type="component" value="Unassembled WGS sequence"/>
</dbReference>
<keyword evidence="1" id="KW-1133">Transmembrane helix</keyword>
<keyword evidence="1" id="KW-0472">Membrane</keyword>
<feature type="transmembrane region" description="Helical" evidence="1">
    <location>
        <begin position="12"/>
        <end position="29"/>
    </location>
</feature>
<keyword evidence="1" id="KW-0812">Transmembrane</keyword>
<keyword evidence="3" id="KW-1185">Reference proteome</keyword>
<evidence type="ECO:0000313" key="3">
    <source>
        <dbReference type="Proteomes" id="UP000433788"/>
    </source>
</evidence>
<name>A0A6N7QNW0_9GAMM</name>
<protein>
    <submittedName>
        <fullName evidence="2">Uncharacterized protein</fullName>
    </submittedName>
</protein>
<dbReference type="RefSeq" id="WP_153718424.1">
    <property type="nucleotide sequence ID" value="NZ_WJPP01000001.1"/>
</dbReference>
<dbReference type="AlphaFoldDB" id="A0A6N7QNW0"/>
<evidence type="ECO:0000256" key="1">
    <source>
        <dbReference type="SAM" id="Phobius"/>
    </source>
</evidence>
<organism evidence="2 3">
    <name type="scientific">Spiribacter salilacus</name>
    <dbReference type="NCBI Taxonomy" id="2664894"/>
    <lineage>
        <taxon>Bacteria</taxon>
        <taxon>Pseudomonadati</taxon>
        <taxon>Pseudomonadota</taxon>
        <taxon>Gammaproteobacteria</taxon>
        <taxon>Chromatiales</taxon>
        <taxon>Ectothiorhodospiraceae</taxon>
        <taxon>Spiribacter</taxon>
    </lineage>
</organism>
<dbReference type="EMBL" id="WJPP01000001">
    <property type="protein sequence ID" value="MRH77370.1"/>
    <property type="molecule type" value="Genomic_DNA"/>
</dbReference>
<gene>
    <name evidence="2" type="ORF">GH984_01415</name>
</gene>